<keyword evidence="3" id="KW-1185">Reference proteome</keyword>
<proteinExistence type="predicted"/>
<dbReference type="EMBL" id="JADFTS010000078">
    <property type="protein sequence ID" value="KAF9586862.1"/>
    <property type="molecule type" value="Genomic_DNA"/>
</dbReference>
<sequence>MSMSDLPTPGCHGEYPTICLLEEEVDKGLDYCLHWKMITEKFGNKVHDASKQAEVHGEAVSGVMHNVAEVSNVEPRQMVEENEQIPPVEAILVVNPPVSSPSNPASHTPVRNNFELLDQDEPPDSDAIAAVEDRVPDSPTQEQVISEAAQIS</sequence>
<accession>A0A835GVF6</accession>
<name>A0A835GVF6_9MAGN</name>
<protein>
    <submittedName>
        <fullName evidence="2">Uncharacterized protein</fullName>
    </submittedName>
</protein>
<evidence type="ECO:0000313" key="2">
    <source>
        <dbReference type="EMBL" id="KAF9586862.1"/>
    </source>
</evidence>
<dbReference type="Proteomes" id="UP000631114">
    <property type="component" value="Unassembled WGS sequence"/>
</dbReference>
<comment type="caution">
    <text evidence="2">The sequence shown here is derived from an EMBL/GenBank/DDBJ whole genome shotgun (WGS) entry which is preliminary data.</text>
</comment>
<feature type="region of interest" description="Disordered" evidence="1">
    <location>
        <begin position="96"/>
        <end position="126"/>
    </location>
</feature>
<evidence type="ECO:0000313" key="3">
    <source>
        <dbReference type="Proteomes" id="UP000631114"/>
    </source>
</evidence>
<reference evidence="2 3" key="1">
    <citation type="submission" date="2020-10" db="EMBL/GenBank/DDBJ databases">
        <title>The Coptis chinensis genome and diversification of protoberbering-type alkaloids.</title>
        <authorList>
            <person name="Wang B."/>
            <person name="Shu S."/>
            <person name="Song C."/>
            <person name="Liu Y."/>
        </authorList>
    </citation>
    <scope>NUCLEOTIDE SEQUENCE [LARGE SCALE GENOMIC DNA]</scope>
    <source>
        <strain evidence="2">HL-2020</strain>
        <tissue evidence="2">Leaf</tissue>
    </source>
</reference>
<gene>
    <name evidence="2" type="ORF">IFM89_039922</name>
</gene>
<dbReference type="AlphaFoldDB" id="A0A835GVF6"/>
<organism evidence="2 3">
    <name type="scientific">Coptis chinensis</name>
    <dbReference type="NCBI Taxonomy" id="261450"/>
    <lineage>
        <taxon>Eukaryota</taxon>
        <taxon>Viridiplantae</taxon>
        <taxon>Streptophyta</taxon>
        <taxon>Embryophyta</taxon>
        <taxon>Tracheophyta</taxon>
        <taxon>Spermatophyta</taxon>
        <taxon>Magnoliopsida</taxon>
        <taxon>Ranunculales</taxon>
        <taxon>Ranunculaceae</taxon>
        <taxon>Coptidoideae</taxon>
        <taxon>Coptis</taxon>
    </lineage>
</organism>
<evidence type="ECO:0000256" key="1">
    <source>
        <dbReference type="SAM" id="MobiDB-lite"/>
    </source>
</evidence>